<protein>
    <submittedName>
        <fullName evidence="8">L domain-like protein</fullName>
    </submittedName>
</protein>
<evidence type="ECO:0000256" key="4">
    <source>
        <dbReference type="ARBA" id="ARBA00022729"/>
    </source>
</evidence>
<dbReference type="STRING" id="329046.A0A1Y2BFL0"/>
<evidence type="ECO:0000256" key="5">
    <source>
        <dbReference type="ARBA" id="ARBA00022737"/>
    </source>
</evidence>
<dbReference type="GO" id="GO:0005886">
    <property type="term" value="C:plasma membrane"/>
    <property type="evidence" value="ECO:0007669"/>
    <property type="project" value="UniProtKB-SubCell"/>
</dbReference>
<dbReference type="Proteomes" id="UP000193642">
    <property type="component" value="Unassembled WGS sequence"/>
</dbReference>
<dbReference type="InterPro" id="IPR032675">
    <property type="entry name" value="LRR_dom_sf"/>
</dbReference>
<dbReference type="PANTHER" id="PTHR48009">
    <property type="entry name" value="LEUCINE-RICH REPEAT (LRR) FAMILY PROTEIN"/>
    <property type="match status" value="1"/>
</dbReference>
<evidence type="ECO:0000259" key="7">
    <source>
        <dbReference type="PROSITE" id="PS50181"/>
    </source>
</evidence>
<keyword evidence="3" id="KW-0433">Leucine-rich repeat</keyword>
<comment type="subcellular location">
    <subcellularLocation>
        <location evidence="1">Cell membrane</location>
    </subcellularLocation>
</comment>
<keyword evidence="4" id="KW-0732">Signal</keyword>
<dbReference type="PANTHER" id="PTHR48009:SF4">
    <property type="entry name" value="LEUCINE-RICH REPEAT (LRR) FAMILY PROTEIN"/>
    <property type="match status" value="1"/>
</dbReference>
<comment type="caution">
    <text evidence="8">The sequence shown here is derived from an EMBL/GenBank/DDBJ whole genome shotgun (WGS) entry which is preliminary data.</text>
</comment>
<dbReference type="EMBL" id="MCGO01000067">
    <property type="protein sequence ID" value="ORY33611.1"/>
    <property type="molecule type" value="Genomic_DNA"/>
</dbReference>
<keyword evidence="2" id="KW-1003">Cell membrane</keyword>
<dbReference type="Pfam" id="PF00646">
    <property type="entry name" value="F-box"/>
    <property type="match status" value="1"/>
</dbReference>
<dbReference type="SUPFAM" id="SSF52058">
    <property type="entry name" value="L domain-like"/>
    <property type="match status" value="1"/>
</dbReference>
<dbReference type="FunFam" id="3.80.10.10:FF:000299">
    <property type="entry name" value="Piriformospora indica-insensitive protein 2"/>
    <property type="match status" value="1"/>
</dbReference>
<feature type="domain" description="F-box" evidence="7">
    <location>
        <begin position="10"/>
        <end position="55"/>
    </location>
</feature>
<dbReference type="InterPro" id="IPR036047">
    <property type="entry name" value="F-box-like_dom_sf"/>
</dbReference>
<gene>
    <name evidence="8" type="ORF">BCR33DRAFT_856249</name>
</gene>
<dbReference type="OrthoDB" id="1394818at2759"/>
<name>A0A1Y2BFL0_9FUNG</name>
<evidence type="ECO:0000256" key="3">
    <source>
        <dbReference type="ARBA" id="ARBA00022614"/>
    </source>
</evidence>
<dbReference type="InterPro" id="IPR001810">
    <property type="entry name" value="F-box_dom"/>
</dbReference>
<dbReference type="InterPro" id="IPR053213">
    <property type="entry name" value="RLP29"/>
</dbReference>
<evidence type="ECO:0000256" key="2">
    <source>
        <dbReference type="ARBA" id="ARBA00022475"/>
    </source>
</evidence>
<evidence type="ECO:0000256" key="1">
    <source>
        <dbReference type="ARBA" id="ARBA00004236"/>
    </source>
</evidence>
<dbReference type="SUPFAM" id="SSF81383">
    <property type="entry name" value="F-box domain"/>
    <property type="match status" value="1"/>
</dbReference>
<dbReference type="CDD" id="cd09917">
    <property type="entry name" value="F-box_SF"/>
    <property type="match status" value="1"/>
</dbReference>
<evidence type="ECO:0000313" key="9">
    <source>
        <dbReference type="Proteomes" id="UP000193642"/>
    </source>
</evidence>
<dbReference type="Pfam" id="PF00560">
    <property type="entry name" value="LRR_1"/>
    <property type="match status" value="4"/>
</dbReference>
<accession>A0A1Y2BFL0</accession>
<dbReference type="AlphaFoldDB" id="A0A1Y2BFL0"/>
<keyword evidence="6" id="KW-0472">Membrane</keyword>
<reference evidence="8 9" key="1">
    <citation type="submission" date="2016-07" db="EMBL/GenBank/DDBJ databases">
        <title>Pervasive Adenine N6-methylation of Active Genes in Fungi.</title>
        <authorList>
            <consortium name="DOE Joint Genome Institute"/>
            <person name="Mondo S.J."/>
            <person name="Dannebaum R.O."/>
            <person name="Kuo R.C."/>
            <person name="Labutti K."/>
            <person name="Haridas S."/>
            <person name="Kuo A."/>
            <person name="Salamov A."/>
            <person name="Ahrendt S.R."/>
            <person name="Lipzen A."/>
            <person name="Sullivan W."/>
            <person name="Andreopoulos W.B."/>
            <person name="Clum A."/>
            <person name="Lindquist E."/>
            <person name="Daum C."/>
            <person name="Ramamoorthy G.K."/>
            <person name="Gryganskyi A."/>
            <person name="Culley D."/>
            <person name="Magnuson J.K."/>
            <person name="James T.Y."/>
            <person name="O'Malley M.A."/>
            <person name="Stajich J.E."/>
            <person name="Spatafora J.W."/>
            <person name="Visel A."/>
            <person name="Grigoriev I.V."/>
        </authorList>
    </citation>
    <scope>NUCLEOTIDE SEQUENCE [LARGE SCALE GENOMIC DNA]</scope>
    <source>
        <strain evidence="8 9">JEL800</strain>
    </source>
</reference>
<keyword evidence="9" id="KW-1185">Reference proteome</keyword>
<dbReference type="Gene3D" id="3.80.10.10">
    <property type="entry name" value="Ribonuclease Inhibitor"/>
    <property type="match status" value="1"/>
</dbReference>
<evidence type="ECO:0000313" key="8">
    <source>
        <dbReference type="EMBL" id="ORY33611.1"/>
    </source>
</evidence>
<evidence type="ECO:0000256" key="6">
    <source>
        <dbReference type="ARBA" id="ARBA00023136"/>
    </source>
</evidence>
<keyword evidence="5" id="KW-0677">Repeat</keyword>
<dbReference type="InterPro" id="IPR001611">
    <property type="entry name" value="Leu-rich_rpt"/>
</dbReference>
<dbReference type="PROSITE" id="PS50181">
    <property type="entry name" value="FBOX"/>
    <property type="match status" value="1"/>
</dbReference>
<proteinExistence type="predicted"/>
<sequence>MSSNSTEATPVTMSNLPPEIIQNIFRHIHPRHVLKFCQLSKSFQEVLASSYFHSLSLKTLLLQSPQQVQCTSTTKPDALDTLFLTNLSPHFQTLYTQWTLSSLSALIWSNAFTHPAMIPPSLSTCSMLHFLCLDKNNLHGSIPDSLGTLRNLYFLDVHENNLTGGFPASLCGVLSLQRLYLDANQLSGPLPREIGKLVNLQFLSVSRNRFSGEIPREVGGCVSLRNVDLSGNLFEGEVPWEAFAGLMKLDHLNLGGNQGLVGRVDVHVFRELSFLGVKGTSVCVEDGGKANCKVDV</sequence>
<dbReference type="SMART" id="SM00256">
    <property type="entry name" value="FBOX"/>
    <property type="match status" value="1"/>
</dbReference>
<organism evidence="8 9">
    <name type="scientific">Rhizoclosmatium globosum</name>
    <dbReference type="NCBI Taxonomy" id="329046"/>
    <lineage>
        <taxon>Eukaryota</taxon>
        <taxon>Fungi</taxon>
        <taxon>Fungi incertae sedis</taxon>
        <taxon>Chytridiomycota</taxon>
        <taxon>Chytridiomycota incertae sedis</taxon>
        <taxon>Chytridiomycetes</taxon>
        <taxon>Chytridiales</taxon>
        <taxon>Chytriomycetaceae</taxon>
        <taxon>Rhizoclosmatium</taxon>
    </lineage>
</organism>